<reference evidence="2" key="1">
    <citation type="submission" date="2018-12" db="EMBL/GenBank/DDBJ databases">
        <title>Complete genome sequencing of Jeotgalibaca sp. H21T32.</title>
        <authorList>
            <person name="Bae J.-W."/>
            <person name="Lee S.-Y."/>
        </authorList>
    </citation>
    <scope>NUCLEOTIDE SEQUENCE [LARGE SCALE GENOMIC DNA]</scope>
    <source>
        <strain evidence="2">H21T32</strain>
    </source>
</reference>
<dbReference type="PANTHER" id="PTHR37691:SF1">
    <property type="entry name" value="BLR3518 PROTEIN"/>
    <property type="match status" value="1"/>
</dbReference>
<dbReference type="RefSeq" id="WP_126108805.1">
    <property type="nucleotide sequence ID" value="NZ_CP034465.1"/>
</dbReference>
<keyword evidence="2" id="KW-1185">Reference proteome</keyword>
<dbReference type="PANTHER" id="PTHR37691">
    <property type="entry name" value="BLR3518 PROTEIN"/>
    <property type="match status" value="1"/>
</dbReference>
<protein>
    <submittedName>
        <fullName evidence="1">Sulfur reduction protein DsrE</fullName>
    </submittedName>
</protein>
<name>A0A3S9H8Q0_9LACT</name>
<dbReference type="KEGG" id="jeh:EJN90_02965"/>
<dbReference type="AlphaFoldDB" id="A0A3S9H8Q0"/>
<dbReference type="Gene3D" id="3.40.1260.10">
    <property type="entry name" value="DsrEFH-like"/>
    <property type="match status" value="1"/>
</dbReference>
<dbReference type="InterPro" id="IPR003787">
    <property type="entry name" value="Sulphur_relay_DsrE/F-like"/>
</dbReference>
<dbReference type="EMBL" id="CP034465">
    <property type="protein sequence ID" value="AZP03715.1"/>
    <property type="molecule type" value="Genomic_DNA"/>
</dbReference>
<dbReference type="Proteomes" id="UP000273326">
    <property type="component" value="Chromosome"/>
</dbReference>
<sequence length="104" mass="11647">MKVVFHIDELEKWEETTKNVKNLVKIAPEIDTVILVNGIAINGFLEEKHLSFIKMSGVHFHACNNALHANNITKEQLPENVVIVPAGVLDLIELQSVGYAYIKP</sequence>
<proteinExistence type="predicted"/>
<dbReference type="SUPFAM" id="SSF75169">
    <property type="entry name" value="DsrEFH-like"/>
    <property type="match status" value="1"/>
</dbReference>
<accession>A0A3S9H8Q0</accession>
<dbReference type="OrthoDB" id="6412948at2"/>
<organism evidence="1 2">
    <name type="scientific">Jeotgalibaca ciconiae</name>
    <dbReference type="NCBI Taxonomy" id="2496265"/>
    <lineage>
        <taxon>Bacteria</taxon>
        <taxon>Bacillati</taxon>
        <taxon>Bacillota</taxon>
        <taxon>Bacilli</taxon>
        <taxon>Lactobacillales</taxon>
        <taxon>Carnobacteriaceae</taxon>
        <taxon>Jeotgalibaca</taxon>
    </lineage>
</organism>
<evidence type="ECO:0000313" key="2">
    <source>
        <dbReference type="Proteomes" id="UP000273326"/>
    </source>
</evidence>
<gene>
    <name evidence="1" type="ORF">EJN90_02965</name>
</gene>
<dbReference type="Pfam" id="PF02635">
    <property type="entry name" value="DsrE"/>
    <property type="match status" value="1"/>
</dbReference>
<evidence type="ECO:0000313" key="1">
    <source>
        <dbReference type="EMBL" id="AZP03715.1"/>
    </source>
</evidence>
<dbReference type="InterPro" id="IPR027396">
    <property type="entry name" value="DsrEFH-like"/>
</dbReference>